<organism evidence="1 2">
    <name type="scientific">Thanatephorus cucumeris (strain AG1-IA)</name>
    <name type="common">Rice sheath blight fungus</name>
    <name type="synonym">Rhizoctonia solani</name>
    <dbReference type="NCBI Taxonomy" id="983506"/>
    <lineage>
        <taxon>Eukaryota</taxon>
        <taxon>Fungi</taxon>
        <taxon>Dikarya</taxon>
        <taxon>Basidiomycota</taxon>
        <taxon>Agaricomycotina</taxon>
        <taxon>Agaricomycetes</taxon>
        <taxon>Cantharellales</taxon>
        <taxon>Ceratobasidiaceae</taxon>
        <taxon>Rhizoctonia</taxon>
        <taxon>Rhizoctonia solani AG-1</taxon>
    </lineage>
</organism>
<proteinExistence type="predicted"/>
<accession>L8WME1</accession>
<protein>
    <submittedName>
        <fullName evidence="1">Uncharacterized protein</fullName>
    </submittedName>
</protein>
<dbReference type="EMBL" id="AFRT01002591">
    <property type="protein sequence ID" value="ELU37524.1"/>
    <property type="molecule type" value="Genomic_DNA"/>
</dbReference>
<dbReference type="HOGENOM" id="CLU_1950270_0_0_1"/>
<dbReference type="STRING" id="983506.L8WME1"/>
<dbReference type="Proteomes" id="UP000011668">
    <property type="component" value="Unassembled WGS sequence"/>
</dbReference>
<dbReference type="OrthoDB" id="10379861at2759"/>
<evidence type="ECO:0000313" key="2">
    <source>
        <dbReference type="Proteomes" id="UP000011668"/>
    </source>
</evidence>
<keyword evidence="2" id="KW-1185">Reference proteome</keyword>
<reference evidence="1 2" key="1">
    <citation type="journal article" date="2013" name="Nat. Commun.">
        <title>The evolution and pathogenic mechanisms of the rice sheath blight pathogen.</title>
        <authorList>
            <person name="Zheng A."/>
            <person name="Lin R."/>
            <person name="Xu L."/>
            <person name="Qin P."/>
            <person name="Tang C."/>
            <person name="Ai P."/>
            <person name="Zhang D."/>
            <person name="Liu Y."/>
            <person name="Sun Z."/>
            <person name="Feng H."/>
            <person name="Wang Y."/>
            <person name="Chen Y."/>
            <person name="Liang X."/>
            <person name="Fu R."/>
            <person name="Li Q."/>
            <person name="Zhang J."/>
            <person name="Yu X."/>
            <person name="Xie Z."/>
            <person name="Ding L."/>
            <person name="Guan P."/>
            <person name="Tang J."/>
            <person name="Liang Y."/>
            <person name="Wang S."/>
            <person name="Deng Q."/>
            <person name="Li S."/>
            <person name="Zhu J."/>
            <person name="Wang L."/>
            <person name="Liu H."/>
            <person name="Li P."/>
        </authorList>
    </citation>
    <scope>NUCLEOTIDE SEQUENCE [LARGE SCALE GENOMIC DNA]</scope>
    <source>
        <strain evidence="2">AG-1 IA</strain>
    </source>
</reference>
<evidence type="ECO:0000313" key="1">
    <source>
        <dbReference type="EMBL" id="ELU37524.1"/>
    </source>
</evidence>
<gene>
    <name evidence="1" type="ORF">AG1IA_08448</name>
</gene>
<comment type="caution">
    <text evidence="1">The sequence shown here is derived from an EMBL/GenBank/DDBJ whole genome shotgun (WGS) entry which is preliminary data.</text>
</comment>
<name>L8WME1_THACA</name>
<sequence length="129" mass="14712">MQRERELLRAVGLYVTRYSFPGPDTLRGIRTLVEEERAALPQRQGGTNLEAEHDKLESLKAREGILMLLAANAATGLHGYMPIQDEYHPRWTSDCWEAWGWSISAARRPMDLAYFAMEHGEVMKRIPVG</sequence>
<dbReference type="AlphaFoldDB" id="L8WME1"/>